<dbReference type="EMBL" id="BTGU01000037">
    <property type="protein sequence ID" value="GMN51391.1"/>
    <property type="molecule type" value="Genomic_DNA"/>
</dbReference>
<sequence>MEINDGEISSKVSVVGAGNNIGWTSLSKKKLEHLLALPNREWDEINVSKRFRASSLWKDFIESPSSIVKRVPSWVDWSFVIRGALRRLFGTPLFIEPLTDEDTLIAESALDTMSVEFPNPKDLLAKKKAQKEAEKAAVVAAAASSARGNEPPFLPVIESSPEPPVQPVQSPAKKRKADGKPNRKIQAKRKKSLKAASPEMNIELGKSKQDDQKIGVNLPPGTSLLHDRKLSVEIMCQLLSDIDLETINSGRVPNHVDDLLWDGLKSNLRALGLMYRQLTRFLSKGTLSRSSMMKIKGSRNWTNSVGRSCSS</sequence>
<dbReference type="AlphaFoldDB" id="A0AA88AU56"/>
<evidence type="ECO:0000256" key="1">
    <source>
        <dbReference type="SAM" id="MobiDB-lite"/>
    </source>
</evidence>
<reference evidence="2" key="1">
    <citation type="submission" date="2023-07" db="EMBL/GenBank/DDBJ databases">
        <title>draft genome sequence of fig (Ficus carica).</title>
        <authorList>
            <person name="Takahashi T."/>
            <person name="Nishimura K."/>
        </authorList>
    </citation>
    <scope>NUCLEOTIDE SEQUENCE</scope>
</reference>
<gene>
    <name evidence="2" type="ORF">TIFTF001_020548</name>
</gene>
<evidence type="ECO:0000313" key="2">
    <source>
        <dbReference type="EMBL" id="GMN51391.1"/>
    </source>
</evidence>
<protein>
    <submittedName>
        <fullName evidence="2">Uncharacterized protein</fullName>
    </submittedName>
</protein>
<feature type="compositionally biased region" description="Basic residues" evidence="1">
    <location>
        <begin position="172"/>
        <end position="193"/>
    </location>
</feature>
<organism evidence="2 3">
    <name type="scientific">Ficus carica</name>
    <name type="common">Common fig</name>
    <dbReference type="NCBI Taxonomy" id="3494"/>
    <lineage>
        <taxon>Eukaryota</taxon>
        <taxon>Viridiplantae</taxon>
        <taxon>Streptophyta</taxon>
        <taxon>Embryophyta</taxon>
        <taxon>Tracheophyta</taxon>
        <taxon>Spermatophyta</taxon>
        <taxon>Magnoliopsida</taxon>
        <taxon>eudicotyledons</taxon>
        <taxon>Gunneridae</taxon>
        <taxon>Pentapetalae</taxon>
        <taxon>rosids</taxon>
        <taxon>fabids</taxon>
        <taxon>Rosales</taxon>
        <taxon>Moraceae</taxon>
        <taxon>Ficeae</taxon>
        <taxon>Ficus</taxon>
    </lineage>
</organism>
<accession>A0AA88AU56</accession>
<dbReference type="Proteomes" id="UP001187192">
    <property type="component" value="Unassembled WGS sequence"/>
</dbReference>
<comment type="caution">
    <text evidence="2">The sequence shown here is derived from an EMBL/GenBank/DDBJ whole genome shotgun (WGS) entry which is preliminary data.</text>
</comment>
<keyword evidence="3" id="KW-1185">Reference proteome</keyword>
<feature type="region of interest" description="Disordered" evidence="1">
    <location>
        <begin position="150"/>
        <end position="198"/>
    </location>
</feature>
<name>A0AA88AU56_FICCA</name>
<proteinExistence type="predicted"/>
<evidence type="ECO:0000313" key="3">
    <source>
        <dbReference type="Proteomes" id="UP001187192"/>
    </source>
</evidence>